<reference evidence="1" key="1">
    <citation type="submission" date="2024-05" db="EMBL/GenBank/DDBJ databases">
        <authorList>
            <person name="Bunk B."/>
            <person name="Swiderski J."/>
            <person name="Sproer C."/>
            <person name="Thiel V."/>
        </authorList>
    </citation>
    <scope>NUCLEOTIDE SEQUENCE</scope>
    <source>
        <strain evidence="1">DSM 17735</strain>
    </source>
</reference>
<dbReference type="EMBL" id="CP157675">
    <property type="protein sequence ID" value="XBP71180.1"/>
    <property type="molecule type" value="Genomic_DNA"/>
</dbReference>
<name>A0AAU7LUG5_9BURK</name>
<sequence>MLFLLSPAKSVDYEALPHVAVHSHCSSASQPAGRSGGLAVA</sequence>
<evidence type="ECO:0000313" key="1">
    <source>
        <dbReference type="EMBL" id="XBP71180.1"/>
    </source>
</evidence>
<gene>
    <name evidence="1" type="ORF">ABLV49_05080</name>
</gene>
<dbReference type="AlphaFoldDB" id="A0AAU7LUG5"/>
<proteinExistence type="predicted"/>
<organism evidence="1">
    <name type="scientific">Polaromonas hydrogenivorans</name>
    <dbReference type="NCBI Taxonomy" id="335476"/>
    <lineage>
        <taxon>Bacteria</taxon>
        <taxon>Pseudomonadati</taxon>
        <taxon>Pseudomonadota</taxon>
        <taxon>Betaproteobacteria</taxon>
        <taxon>Burkholderiales</taxon>
        <taxon>Comamonadaceae</taxon>
        <taxon>Polaromonas</taxon>
    </lineage>
</organism>
<dbReference type="RefSeq" id="WP_349280526.1">
    <property type="nucleotide sequence ID" value="NZ_CBCSCU010000021.1"/>
</dbReference>
<protein>
    <submittedName>
        <fullName evidence="1">Uncharacterized protein</fullName>
    </submittedName>
</protein>
<accession>A0AAU7LUG5</accession>